<dbReference type="SUPFAM" id="SSF53067">
    <property type="entry name" value="Actin-like ATPase domain"/>
    <property type="match status" value="1"/>
</dbReference>
<keyword evidence="4" id="KW-0411">Iron-sulfur</keyword>
<dbReference type="PANTHER" id="PTHR32329:SF2">
    <property type="entry name" value="BIFUNCTIONAL PROTEIN [INCLUDES 2-HYDROXYACYL-COA DEHYDRATASE (N-TER) AND ITS ACTIVATOR DOMAIN (C_TERM)"/>
    <property type="match status" value="1"/>
</dbReference>
<dbReference type="Proteomes" id="UP000217944">
    <property type="component" value="Unassembled WGS sequence"/>
</dbReference>
<evidence type="ECO:0000313" key="7">
    <source>
        <dbReference type="Proteomes" id="UP000217944"/>
    </source>
</evidence>
<organism evidence="6 7">
    <name type="scientific">Lebetimonas natsushimae</name>
    <dbReference type="NCBI Taxonomy" id="1936991"/>
    <lineage>
        <taxon>Bacteria</taxon>
        <taxon>Pseudomonadati</taxon>
        <taxon>Campylobacterota</taxon>
        <taxon>Epsilonproteobacteria</taxon>
        <taxon>Nautiliales</taxon>
        <taxon>Nautiliaceae</taxon>
        <taxon>Lebetimonas</taxon>
    </lineage>
</organism>
<dbReference type="EMBL" id="BDME01000001">
    <property type="protein sequence ID" value="GAX87183.1"/>
    <property type="molecule type" value="Genomic_DNA"/>
</dbReference>
<evidence type="ECO:0000256" key="3">
    <source>
        <dbReference type="ARBA" id="ARBA00023004"/>
    </source>
</evidence>
<dbReference type="InterPro" id="IPR051805">
    <property type="entry name" value="Dehydratase_Activator_Redct"/>
</dbReference>
<comment type="cofactor">
    <cofactor evidence="1">
        <name>[4Fe-4S] cluster</name>
        <dbReference type="ChEBI" id="CHEBI:49883"/>
    </cofactor>
</comment>
<dbReference type="InterPro" id="IPR043129">
    <property type="entry name" value="ATPase_NBD"/>
</dbReference>
<dbReference type="PANTHER" id="PTHR32329">
    <property type="entry name" value="BIFUNCTIONAL PROTEIN [INCLUDES 2-HYDROXYACYL-COA DEHYDRATASE (N-TER) AND ITS ACTIVATOR DOMAIN (C_TERM)-RELATED"/>
    <property type="match status" value="1"/>
</dbReference>
<proteinExistence type="predicted"/>
<reference evidence="6 7" key="1">
    <citation type="journal article" date="2017" name="Syst. Appl. Microbiol.">
        <title>Lebetimonas natsushimae sp. nov., a novel strictly anaerobic, moderately thermophilic chemoautotroph isolated from a deep-sea hydrothermal vent polychaete nest in the Mid-Okinawa Trough.</title>
        <authorList>
            <person name="Nagata R."/>
            <person name="Takaki Y."/>
            <person name="Tame A."/>
            <person name="Nunoura T."/>
            <person name="Muto H."/>
            <person name="Mino S."/>
            <person name="Sawayama S."/>
            <person name="Takai K."/>
            <person name="Nakagawa S."/>
        </authorList>
    </citation>
    <scope>NUCLEOTIDE SEQUENCE [LARGE SCALE GENOMIC DNA]</scope>
    <source>
        <strain evidence="6 7">HS1857</strain>
    </source>
</reference>
<dbReference type="RefSeq" id="WP_096258332.1">
    <property type="nucleotide sequence ID" value="NZ_BDME01000001.1"/>
</dbReference>
<evidence type="ECO:0000256" key="4">
    <source>
        <dbReference type="ARBA" id="ARBA00023014"/>
    </source>
</evidence>
<keyword evidence="7" id="KW-1185">Reference proteome</keyword>
<evidence type="ECO:0000256" key="1">
    <source>
        <dbReference type="ARBA" id="ARBA00001966"/>
    </source>
</evidence>
<protein>
    <recommendedName>
        <fullName evidence="5">ATPase BadF/BadG/BcrA/BcrD type domain-containing protein</fullName>
    </recommendedName>
</protein>
<evidence type="ECO:0000313" key="6">
    <source>
        <dbReference type="EMBL" id="GAX87183.1"/>
    </source>
</evidence>
<keyword evidence="2" id="KW-0479">Metal-binding</keyword>
<dbReference type="Gene3D" id="3.30.420.40">
    <property type="match status" value="2"/>
</dbReference>
<dbReference type="NCBIfam" id="TIGR00241">
    <property type="entry name" value="CoA_E_activ"/>
    <property type="match status" value="1"/>
</dbReference>
<dbReference type="OrthoDB" id="9177882at2"/>
<dbReference type="InterPro" id="IPR008275">
    <property type="entry name" value="CoA_E_activase_dom"/>
</dbReference>
<keyword evidence="3" id="KW-0408">Iron</keyword>
<comment type="caution">
    <text evidence="6">The sequence shown here is derived from an EMBL/GenBank/DDBJ whole genome shotgun (WGS) entry which is preliminary data.</text>
</comment>
<name>A0A292YCJ1_9BACT</name>
<feature type="domain" description="ATPase BadF/BadG/BcrA/BcrD type" evidence="5">
    <location>
        <begin position="4"/>
        <end position="244"/>
    </location>
</feature>
<gene>
    <name evidence="6" type="ORF">LNAT_P0478</name>
</gene>
<accession>A0A292YCJ1</accession>
<dbReference type="Pfam" id="PF01869">
    <property type="entry name" value="BcrAD_BadFG"/>
    <property type="match status" value="1"/>
</dbReference>
<dbReference type="GO" id="GO:0051536">
    <property type="term" value="F:iron-sulfur cluster binding"/>
    <property type="evidence" value="ECO:0007669"/>
    <property type="project" value="UniProtKB-KW"/>
</dbReference>
<dbReference type="AlphaFoldDB" id="A0A292YCJ1"/>
<dbReference type="CDD" id="cd24036">
    <property type="entry name" value="ASKHA_NBD_BcrAD_BadFG_HgdC_HadI"/>
    <property type="match status" value="1"/>
</dbReference>
<dbReference type="InterPro" id="IPR002731">
    <property type="entry name" value="ATPase_BadF"/>
</dbReference>
<evidence type="ECO:0000259" key="5">
    <source>
        <dbReference type="Pfam" id="PF01869"/>
    </source>
</evidence>
<evidence type="ECO:0000256" key="2">
    <source>
        <dbReference type="ARBA" id="ARBA00022723"/>
    </source>
</evidence>
<dbReference type="GO" id="GO:0046872">
    <property type="term" value="F:metal ion binding"/>
    <property type="evidence" value="ECO:0007669"/>
    <property type="project" value="UniProtKB-KW"/>
</dbReference>
<sequence>MYYGVDIGSTYTKIVGIDENKNIIDIKVLDTVINPDEQVKEYLKDKPIETLVATGYGRYMIQEAFDVPVISEIKAHAKGAYFFFPDVRTVIDLGGQDSKVIKVTEGGNFDNFKMNDKCAAGTGKFIEMAAAKLQIPLDEFGDFCKKANKVIQISSMCAVFAESEVISLIAKKEKPENIGYGIIDSIANRLAGMAKSIRPEDKVVFTGGGAKNSLLKELLSKKLKKEIYTPEYPQMMGAFGAALSGYEMLKGGINE</sequence>